<evidence type="ECO:0000313" key="9">
    <source>
        <dbReference type="EMBL" id="GAA4822976.1"/>
    </source>
</evidence>
<dbReference type="EMBL" id="BAABJX010000009">
    <property type="protein sequence ID" value="GAA4822976.1"/>
    <property type="molecule type" value="Genomic_DNA"/>
</dbReference>
<evidence type="ECO:0000313" key="10">
    <source>
        <dbReference type="Proteomes" id="UP001500298"/>
    </source>
</evidence>
<keyword evidence="10" id="KW-1185">Reference proteome</keyword>
<dbReference type="Gene3D" id="1.10.10.10">
    <property type="entry name" value="Winged helix-like DNA-binding domain superfamily/Winged helix DNA-binding domain"/>
    <property type="match status" value="1"/>
</dbReference>
<keyword evidence="3 6" id="KW-0731">Sigma factor</keyword>
<gene>
    <name evidence="9" type="ORF">GCM10023331_04220</name>
</gene>
<protein>
    <recommendedName>
        <fullName evidence="6">RNA polymerase sigma factor</fullName>
    </recommendedName>
</protein>
<sequence>MSEKDLIEGCIRGKRKAQQLLYERYAANMLAVAARYSKSLEEAEDVLQEAFIKVFQKMNTYEGKATIGAWIKRIVINTALNNQRKKLYEHPMEEVGDSNYKDEQDILLSDFSFQELLEMIQALPVGCQMVFNLYAIEGYAHKEIAEQLQISEGTSKSQYARAKKLLKAQLLAEEKKAYEKAG</sequence>
<proteinExistence type="inferred from homology"/>
<comment type="caution">
    <text evidence="9">The sequence shown here is derived from an EMBL/GenBank/DDBJ whole genome shotgun (WGS) entry which is preliminary data.</text>
</comment>
<dbReference type="RefSeq" id="WP_345368795.1">
    <property type="nucleotide sequence ID" value="NZ_BAABJX010000009.1"/>
</dbReference>
<organism evidence="9 10">
    <name type="scientific">Algivirga pacifica</name>
    <dbReference type="NCBI Taxonomy" id="1162670"/>
    <lineage>
        <taxon>Bacteria</taxon>
        <taxon>Pseudomonadati</taxon>
        <taxon>Bacteroidota</taxon>
        <taxon>Cytophagia</taxon>
        <taxon>Cytophagales</taxon>
        <taxon>Flammeovirgaceae</taxon>
        <taxon>Algivirga</taxon>
    </lineage>
</organism>
<evidence type="ECO:0000256" key="1">
    <source>
        <dbReference type="ARBA" id="ARBA00010641"/>
    </source>
</evidence>
<dbReference type="Gene3D" id="1.10.1740.10">
    <property type="match status" value="1"/>
</dbReference>
<evidence type="ECO:0000256" key="6">
    <source>
        <dbReference type="RuleBase" id="RU000716"/>
    </source>
</evidence>
<dbReference type="InterPro" id="IPR036388">
    <property type="entry name" value="WH-like_DNA-bd_sf"/>
</dbReference>
<evidence type="ECO:0000256" key="3">
    <source>
        <dbReference type="ARBA" id="ARBA00023082"/>
    </source>
</evidence>
<feature type="domain" description="RNA polymerase sigma factor 70 region 4 type 2" evidence="8">
    <location>
        <begin position="114"/>
        <end position="166"/>
    </location>
</feature>
<name>A0ABP9D482_9BACT</name>
<reference evidence="10" key="1">
    <citation type="journal article" date="2019" name="Int. J. Syst. Evol. Microbiol.">
        <title>The Global Catalogue of Microorganisms (GCM) 10K type strain sequencing project: providing services to taxonomists for standard genome sequencing and annotation.</title>
        <authorList>
            <consortium name="The Broad Institute Genomics Platform"/>
            <consortium name="The Broad Institute Genome Sequencing Center for Infectious Disease"/>
            <person name="Wu L."/>
            <person name="Ma J."/>
        </authorList>
    </citation>
    <scope>NUCLEOTIDE SEQUENCE [LARGE SCALE GENOMIC DNA]</scope>
    <source>
        <strain evidence="10">JCM 18326</strain>
    </source>
</reference>
<keyword evidence="4 6" id="KW-0238">DNA-binding</keyword>
<dbReference type="InterPro" id="IPR007627">
    <property type="entry name" value="RNA_pol_sigma70_r2"/>
</dbReference>
<dbReference type="InterPro" id="IPR013324">
    <property type="entry name" value="RNA_pol_sigma_r3/r4-like"/>
</dbReference>
<keyword evidence="2 6" id="KW-0805">Transcription regulation</keyword>
<dbReference type="PROSITE" id="PS01063">
    <property type="entry name" value="SIGMA70_ECF"/>
    <property type="match status" value="1"/>
</dbReference>
<dbReference type="Pfam" id="PF08281">
    <property type="entry name" value="Sigma70_r4_2"/>
    <property type="match status" value="1"/>
</dbReference>
<dbReference type="PANTHER" id="PTHR43133">
    <property type="entry name" value="RNA POLYMERASE ECF-TYPE SIGMA FACTO"/>
    <property type="match status" value="1"/>
</dbReference>
<dbReference type="InterPro" id="IPR000838">
    <property type="entry name" value="RNA_pol_sigma70_ECF_CS"/>
</dbReference>
<dbReference type="InterPro" id="IPR013249">
    <property type="entry name" value="RNA_pol_sigma70_r4_t2"/>
</dbReference>
<accession>A0ABP9D482</accession>
<dbReference type="InterPro" id="IPR039425">
    <property type="entry name" value="RNA_pol_sigma-70-like"/>
</dbReference>
<dbReference type="InterPro" id="IPR014284">
    <property type="entry name" value="RNA_pol_sigma-70_dom"/>
</dbReference>
<dbReference type="Pfam" id="PF04542">
    <property type="entry name" value="Sigma70_r2"/>
    <property type="match status" value="1"/>
</dbReference>
<dbReference type="Proteomes" id="UP001500298">
    <property type="component" value="Unassembled WGS sequence"/>
</dbReference>
<dbReference type="NCBIfam" id="TIGR02937">
    <property type="entry name" value="sigma70-ECF"/>
    <property type="match status" value="1"/>
</dbReference>
<keyword evidence="5 6" id="KW-0804">Transcription</keyword>
<evidence type="ECO:0000256" key="2">
    <source>
        <dbReference type="ARBA" id="ARBA00023015"/>
    </source>
</evidence>
<comment type="similarity">
    <text evidence="1 6">Belongs to the sigma-70 factor family. ECF subfamily.</text>
</comment>
<dbReference type="SUPFAM" id="SSF88659">
    <property type="entry name" value="Sigma3 and sigma4 domains of RNA polymerase sigma factors"/>
    <property type="match status" value="1"/>
</dbReference>
<evidence type="ECO:0000256" key="4">
    <source>
        <dbReference type="ARBA" id="ARBA00023125"/>
    </source>
</evidence>
<evidence type="ECO:0000256" key="5">
    <source>
        <dbReference type="ARBA" id="ARBA00023163"/>
    </source>
</evidence>
<dbReference type="InterPro" id="IPR013325">
    <property type="entry name" value="RNA_pol_sigma_r2"/>
</dbReference>
<evidence type="ECO:0000259" key="7">
    <source>
        <dbReference type="Pfam" id="PF04542"/>
    </source>
</evidence>
<dbReference type="PANTHER" id="PTHR43133:SF46">
    <property type="entry name" value="RNA POLYMERASE SIGMA-70 FACTOR ECF SUBFAMILY"/>
    <property type="match status" value="1"/>
</dbReference>
<feature type="domain" description="RNA polymerase sigma-70 region 2" evidence="7">
    <location>
        <begin position="21"/>
        <end position="86"/>
    </location>
</feature>
<evidence type="ECO:0000259" key="8">
    <source>
        <dbReference type="Pfam" id="PF08281"/>
    </source>
</evidence>
<dbReference type="SUPFAM" id="SSF88946">
    <property type="entry name" value="Sigma2 domain of RNA polymerase sigma factors"/>
    <property type="match status" value="1"/>
</dbReference>